<dbReference type="GO" id="GO:0016787">
    <property type="term" value="F:hydrolase activity"/>
    <property type="evidence" value="ECO:0007669"/>
    <property type="project" value="UniProtKB-KW"/>
</dbReference>
<organism evidence="1 2">
    <name type="scientific">Sulfurospirillum tamanense</name>
    <dbReference type="NCBI Taxonomy" id="2813362"/>
    <lineage>
        <taxon>Bacteria</taxon>
        <taxon>Pseudomonadati</taxon>
        <taxon>Campylobacterota</taxon>
        <taxon>Epsilonproteobacteria</taxon>
        <taxon>Campylobacterales</taxon>
        <taxon>Sulfurospirillaceae</taxon>
        <taxon>Sulfurospirillum</taxon>
    </lineage>
</organism>
<keyword evidence="1" id="KW-0378">Hydrolase</keyword>
<reference evidence="2" key="1">
    <citation type="submission" date="2021-02" db="EMBL/GenBank/DDBJ databases">
        <title>Sulfurospirillum tamanensis sp. nov.</title>
        <authorList>
            <person name="Merkel A.Y."/>
        </authorList>
    </citation>
    <scope>NUCLEOTIDE SEQUENCE [LARGE SCALE GENOMIC DNA]</scope>
    <source>
        <strain evidence="2">T05b</strain>
    </source>
</reference>
<sequence length="183" mass="20229">MIIYIHGFGGSGKGTKASLFKTAFQNHGILTPSLPTHPDLALSTLEELIAVLLHYEKVSLIGSSLGGFYAQVLSAKFNLKAVLINPATEPYITLKRALGNAPHFYDNSTFLWQETHLEALKKKEGAFNPENFLVLLQKGDEVLDYTKALEKYDGAAFVVEEGGSHSFEGIQKHFEKIEAFFSH</sequence>
<protein>
    <submittedName>
        <fullName evidence="1">Alpha/beta fold hydrolase</fullName>
    </submittedName>
</protein>
<dbReference type="PANTHER" id="PTHR35602">
    <property type="entry name" value="ESTERASE YQIA-RELATED"/>
    <property type="match status" value="1"/>
</dbReference>
<accession>A0ABS2WUV7</accession>
<gene>
    <name evidence="1" type="ORF">JWV37_11670</name>
</gene>
<evidence type="ECO:0000313" key="2">
    <source>
        <dbReference type="Proteomes" id="UP000703590"/>
    </source>
</evidence>
<dbReference type="SUPFAM" id="SSF53474">
    <property type="entry name" value="alpha/beta-Hydrolases"/>
    <property type="match status" value="1"/>
</dbReference>
<dbReference type="RefSeq" id="WP_205460003.1">
    <property type="nucleotide sequence ID" value="NZ_JAFHKK010000038.1"/>
</dbReference>
<dbReference type="PANTHER" id="PTHR35602:SF3">
    <property type="entry name" value="ESTERASE YQIA"/>
    <property type="match status" value="1"/>
</dbReference>
<keyword evidence="2" id="KW-1185">Reference proteome</keyword>
<name>A0ABS2WUV7_9BACT</name>
<dbReference type="Pfam" id="PF05728">
    <property type="entry name" value="UPF0227"/>
    <property type="match status" value="1"/>
</dbReference>
<dbReference type="Gene3D" id="3.40.50.1820">
    <property type="entry name" value="alpha/beta hydrolase"/>
    <property type="match status" value="1"/>
</dbReference>
<dbReference type="EMBL" id="JAFHKK010000038">
    <property type="protein sequence ID" value="MBN2965442.1"/>
    <property type="molecule type" value="Genomic_DNA"/>
</dbReference>
<evidence type="ECO:0000313" key="1">
    <source>
        <dbReference type="EMBL" id="MBN2965442.1"/>
    </source>
</evidence>
<dbReference type="InterPro" id="IPR029058">
    <property type="entry name" value="AB_hydrolase_fold"/>
</dbReference>
<proteinExistence type="predicted"/>
<reference evidence="1 2" key="3">
    <citation type="submission" date="2021-02" db="EMBL/GenBank/DDBJ databases">
        <authorList>
            <person name="Merkel A.Y."/>
        </authorList>
    </citation>
    <scope>NUCLEOTIDE SEQUENCE [LARGE SCALE GENOMIC DNA]</scope>
    <source>
        <strain evidence="1 2">T05b</strain>
    </source>
</reference>
<comment type="caution">
    <text evidence="1">The sequence shown here is derived from an EMBL/GenBank/DDBJ whole genome shotgun (WGS) entry which is preliminary data.</text>
</comment>
<dbReference type="InterPro" id="IPR008886">
    <property type="entry name" value="UPF0227/Esterase_YqiA"/>
</dbReference>
<dbReference type="Proteomes" id="UP000703590">
    <property type="component" value="Unassembled WGS sequence"/>
</dbReference>
<reference evidence="1 2" key="2">
    <citation type="submission" date="2021-02" db="EMBL/GenBank/DDBJ databases">
        <title>Sulfurospirillum tamanensis sp. nov.</title>
        <authorList>
            <person name="Frolova A."/>
            <person name="Merkel A."/>
            <person name="Slobodkin A."/>
        </authorList>
    </citation>
    <scope>NUCLEOTIDE SEQUENCE [LARGE SCALE GENOMIC DNA]</scope>
    <source>
        <strain evidence="1 2">T05b</strain>
    </source>
</reference>